<accession>A0ACC1QCG9</accession>
<comment type="caution">
    <text evidence="1">The sequence shown here is derived from an EMBL/GenBank/DDBJ whole genome shotgun (WGS) entry which is preliminary data.</text>
</comment>
<sequence length="86" mass="9691">MLLCGALKAHSLGPGGILWHRQRAKLVVQPARKLCRVSPHDHDRRRGAAIDARCRLAADAGEALRLRDARVEQHPPHRARTPSRRR</sequence>
<keyword evidence="2" id="KW-1185">Reference proteome</keyword>
<dbReference type="EMBL" id="JANAKD010003012">
    <property type="protein sequence ID" value="KAJ3472576.1"/>
    <property type="molecule type" value="Genomic_DNA"/>
</dbReference>
<organism evidence="1 2">
    <name type="scientific">Lecanicillium saksenae</name>
    <dbReference type="NCBI Taxonomy" id="468837"/>
    <lineage>
        <taxon>Eukaryota</taxon>
        <taxon>Fungi</taxon>
        <taxon>Dikarya</taxon>
        <taxon>Ascomycota</taxon>
        <taxon>Pezizomycotina</taxon>
        <taxon>Sordariomycetes</taxon>
        <taxon>Hypocreomycetidae</taxon>
        <taxon>Hypocreales</taxon>
        <taxon>Cordycipitaceae</taxon>
        <taxon>Lecanicillium</taxon>
    </lineage>
</organism>
<reference evidence="1" key="1">
    <citation type="submission" date="2022-07" db="EMBL/GenBank/DDBJ databases">
        <title>Genome Sequence of Lecanicillium saksenae.</title>
        <authorList>
            <person name="Buettner E."/>
        </authorList>
    </citation>
    <scope>NUCLEOTIDE SEQUENCE</scope>
    <source>
        <strain evidence="1">VT-O1</strain>
    </source>
</reference>
<name>A0ACC1QCG9_9HYPO</name>
<proteinExistence type="predicted"/>
<protein>
    <submittedName>
        <fullName evidence="1">Uncharacterized protein</fullName>
    </submittedName>
</protein>
<evidence type="ECO:0000313" key="1">
    <source>
        <dbReference type="EMBL" id="KAJ3472576.1"/>
    </source>
</evidence>
<evidence type="ECO:0000313" key="2">
    <source>
        <dbReference type="Proteomes" id="UP001148737"/>
    </source>
</evidence>
<dbReference type="Proteomes" id="UP001148737">
    <property type="component" value="Unassembled WGS sequence"/>
</dbReference>
<gene>
    <name evidence="1" type="ORF">NLG97_g10877</name>
</gene>